<dbReference type="GO" id="GO:0004061">
    <property type="term" value="F:arylformamidase activity"/>
    <property type="evidence" value="ECO:0007669"/>
    <property type="project" value="InterPro"/>
</dbReference>
<protein>
    <submittedName>
        <fullName evidence="2">Cyclase family protein</fullName>
    </submittedName>
</protein>
<feature type="chain" id="PRO_5017940347" evidence="1">
    <location>
        <begin position="27"/>
        <end position="269"/>
    </location>
</feature>
<feature type="signal peptide" evidence="1">
    <location>
        <begin position="1"/>
        <end position="26"/>
    </location>
</feature>
<proteinExistence type="predicted"/>
<reference evidence="2 3" key="1">
    <citation type="submission" date="2018-11" db="EMBL/GenBank/DDBJ databases">
        <title>Genome squencing of methanotrophic bacteria isolated from alkaline groundwater in Korea.</title>
        <authorList>
            <person name="Nguyen L.N."/>
        </authorList>
    </citation>
    <scope>NUCLEOTIDE SEQUENCE [LARGE SCALE GENOMIC DNA]</scope>
    <source>
        <strain evidence="2 3">GW6</strain>
    </source>
</reference>
<dbReference type="RefSeq" id="WP_124738995.1">
    <property type="nucleotide sequence ID" value="NZ_CP034086.1"/>
</dbReference>
<sequence length="269" mass="28927">MKKRTALGGLLLCLTFSAARLEPAQAQSLDLASSRVVDLSHAFNAETIYWPTSPSGFELRVLHKGPTKAGFFYFANEFCSPEHGGTHLDAPMHFAEGRWTNAEIPVERFVGPAIVIDVAAKAAANPDYLLTIEDIAAWEAAHGRIPDKAIVLLRTGWSARWPDKKAYLGDDTPGDATHLHFPSFGPEAAAWLAKERRPNLIGVDTASVDNGPSQDFLVHRIIGAANIGGLENLTNLDELPPTGAILVALPMKIEKGSGGPARIIALVPR</sequence>
<dbReference type="PANTHER" id="PTHR31118:SF12">
    <property type="entry name" value="CYCLASE-LIKE PROTEIN 2"/>
    <property type="match status" value="1"/>
</dbReference>
<name>A0A3G8M7L4_9HYPH</name>
<evidence type="ECO:0000313" key="2">
    <source>
        <dbReference type="EMBL" id="AZG77285.1"/>
    </source>
</evidence>
<dbReference type="GO" id="GO:0019441">
    <property type="term" value="P:L-tryptophan catabolic process to kynurenine"/>
    <property type="evidence" value="ECO:0007669"/>
    <property type="project" value="InterPro"/>
</dbReference>
<evidence type="ECO:0000313" key="3">
    <source>
        <dbReference type="Proteomes" id="UP000273982"/>
    </source>
</evidence>
<organism evidence="2 3">
    <name type="scientific">Methylocystis rosea</name>
    <dbReference type="NCBI Taxonomy" id="173366"/>
    <lineage>
        <taxon>Bacteria</taxon>
        <taxon>Pseudomonadati</taxon>
        <taxon>Pseudomonadota</taxon>
        <taxon>Alphaproteobacteria</taxon>
        <taxon>Hyphomicrobiales</taxon>
        <taxon>Methylocystaceae</taxon>
        <taxon>Methylocystis</taxon>
    </lineage>
</organism>
<dbReference type="Pfam" id="PF04199">
    <property type="entry name" value="Cyclase"/>
    <property type="match status" value="1"/>
</dbReference>
<gene>
    <name evidence="2" type="ORF">EHO51_11370</name>
</gene>
<keyword evidence="1" id="KW-0732">Signal</keyword>
<dbReference type="KEGG" id="mros:EHO51_11370"/>
<accession>A0A3G8M7L4</accession>
<dbReference type="Gene3D" id="3.50.30.50">
    <property type="entry name" value="Putative cyclase"/>
    <property type="match status" value="1"/>
</dbReference>
<evidence type="ECO:0000256" key="1">
    <source>
        <dbReference type="SAM" id="SignalP"/>
    </source>
</evidence>
<dbReference type="EMBL" id="CP034086">
    <property type="protein sequence ID" value="AZG77285.1"/>
    <property type="molecule type" value="Genomic_DNA"/>
</dbReference>
<dbReference type="AlphaFoldDB" id="A0A3G8M7L4"/>
<dbReference type="Proteomes" id="UP000273982">
    <property type="component" value="Chromosome"/>
</dbReference>
<dbReference type="InterPro" id="IPR037175">
    <property type="entry name" value="KFase_sf"/>
</dbReference>
<dbReference type="PANTHER" id="PTHR31118">
    <property type="entry name" value="CYCLASE-LIKE PROTEIN 2"/>
    <property type="match status" value="1"/>
</dbReference>
<dbReference type="InterPro" id="IPR007325">
    <property type="entry name" value="KFase/CYL"/>
</dbReference>
<dbReference type="SUPFAM" id="SSF102198">
    <property type="entry name" value="Putative cyclase"/>
    <property type="match status" value="1"/>
</dbReference>